<evidence type="ECO:0000256" key="3">
    <source>
        <dbReference type="ARBA" id="ARBA00023163"/>
    </source>
</evidence>
<dbReference type="Proteomes" id="UP001596378">
    <property type="component" value="Unassembled WGS sequence"/>
</dbReference>
<sequence>MLRIMLVDDDLPTLNRLKNMLEWEKHGFVLCGEATGGKSARRMADEREPDIVVTDMSMPGMDGLELIDYLTKRHPRTKIIAVSGYSDVHYIRNSLRSGAVDYILKHELSPALLLDVLGKASDKLEEERMATEKSMQLQLQVERSRVLLREDAIRRLVQGERPDESVPAAALQELGLEFYPGGVTAVVVSWDGYLQLRERLERKDLDNLTQSFKDIAGNILADADKAYLAQTEEGRYVLLFTLQTSSRLLWHTTIHETLRRIRSSVKRQLNLSVSCSVSVLCDAIADIPQAFAEAERALEERFYAGTDAVIWPESARKPKEAEVPTVDVRLERELSLRLSRLDEEGVGEVLDDLFDRMIEAHAAYKSVQMACVELIHLANRSLKEAGIAEEEVYGGGSATPYETLMQFDTARALRDWMTNVYHDLLRALRSRQTPSAHSDLVRRTLEWIRRHHAEPITLQLAADEAGVNSSYLSRVFKEELKLGFADYVTRFRVDQAKRMIREGESDLKEIVRRTGFSSYNYFFTVFKKVTGITPVEYEKMPDSAET</sequence>
<dbReference type="RefSeq" id="WP_378053179.1">
    <property type="nucleotide sequence ID" value="NZ_JBHMDN010000073.1"/>
</dbReference>
<evidence type="ECO:0000256" key="2">
    <source>
        <dbReference type="ARBA" id="ARBA00023125"/>
    </source>
</evidence>
<dbReference type="Pfam" id="PF17853">
    <property type="entry name" value="GGDEF_2"/>
    <property type="match status" value="1"/>
</dbReference>
<feature type="domain" description="HTH araC/xylS-type" evidence="5">
    <location>
        <begin position="442"/>
        <end position="540"/>
    </location>
</feature>
<dbReference type="CDD" id="cd17536">
    <property type="entry name" value="REC_YesN-like"/>
    <property type="match status" value="1"/>
</dbReference>
<dbReference type="PROSITE" id="PS01124">
    <property type="entry name" value="HTH_ARAC_FAMILY_2"/>
    <property type="match status" value="1"/>
</dbReference>
<evidence type="ECO:0000259" key="5">
    <source>
        <dbReference type="PROSITE" id="PS01124"/>
    </source>
</evidence>
<keyword evidence="4" id="KW-0597">Phosphoprotein</keyword>
<dbReference type="Gene3D" id="1.10.10.60">
    <property type="entry name" value="Homeodomain-like"/>
    <property type="match status" value="2"/>
</dbReference>
<dbReference type="SUPFAM" id="SSF46689">
    <property type="entry name" value="Homeodomain-like"/>
    <property type="match status" value="2"/>
</dbReference>
<evidence type="ECO:0000256" key="1">
    <source>
        <dbReference type="ARBA" id="ARBA00023015"/>
    </source>
</evidence>
<reference evidence="8" key="1">
    <citation type="journal article" date="2019" name="Int. J. Syst. Evol. Microbiol.">
        <title>The Global Catalogue of Microorganisms (GCM) 10K type strain sequencing project: providing services to taxonomists for standard genome sequencing and annotation.</title>
        <authorList>
            <consortium name="The Broad Institute Genomics Platform"/>
            <consortium name="The Broad Institute Genome Sequencing Center for Infectious Disease"/>
            <person name="Wu L."/>
            <person name="Ma J."/>
        </authorList>
    </citation>
    <scope>NUCLEOTIDE SEQUENCE [LARGE SCALE GENOMIC DNA]</scope>
    <source>
        <strain evidence="8">KCTC 12907</strain>
    </source>
</reference>
<keyword evidence="3" id="KW-0804">Transcription</keyword>
<evidence type="ECO:0000313" key="7">
    <source>
        <dbReference type="EMBL" id="MFC7150822.1"/>
    </source>
</evidence>
<dbReference type="InterPro" id="IPR011006">
    <property type="entry name" value="CheY-like_superfamily"/>
</dbReference>
<dbReference type="InterPro" id="IPR009057">
    <property type="entry name" value="Homeodomain-like_sf"/>
</dbReference>
<feature type="modified residue" description="4-aspartylphosphate" evidence="4">
    <location>
        <position position="55"/>
    </location>
</feature>
<evidence type="ECO:0000313" key="8">
    <source>
        <dbReference type="Proteomes" id="UP001596378"/>
    </source>
</evidence>
<dbReference type="Pfam" id="PF00072">
    <property type="entry name" value="Response_reg"/>
    <property type="match status" value="1"/>
</dbReference>
<dbReference type="PANTHER" id="PTHR43280:SF2">
    <property type="entry name" value="HTH-TYPE TRANSCRIPTIONAL REGULATOR EXSA"/>
    <property type="match status" value="1"/>
</dbReference>
<gene>
    <name evidence="7" type="ORF">ACFQMJ_19995</name>
</gene>
<dbReference type="Gene3D" id="3.40.50.2300">
    <property type="match status" value="1"/>
</dbReference>
<dbReference type="SMART" id="SM00342">
    <property type="entry name" value="HTH_ARAC"/>
    <property type="match status" value="1"/>
</dbReference>
<name>A0ABW2FH07_9BACL</name>
<dbReference type="PROSITE" id="PS50110">
    <property type="entry name" value="RESPONSE_REGULATORY"/>
    <property type="match status" value="1"/>
</dbReference>
<protein>
    <submittedName>
        <fullName evidence="7">Response regulator</fullName>
    </submittedName>
</protein>
<comment type="caution">
    <text evidence="7">The sequence shown here is derived from an EMBL/GenBank/DDBJ whole genome shotgun (WGS) entry which is preliminary data.</text>
</comment>
<dbReference type="PANTHER" id="PTHR43280">
    <property type="entry name" value="ARAC-FAMILY TRANSCRIPTIONAL REGULATOR"/>
    <property type="match status" value="1"/>
</dbReference>
<keyword evidence="2" id="KW-0238">DNA-binding</keyword>
<keyword evidence="8" id="KW-1185">Reference proteome</keyword>
<evidence type="ECO:0000259" key="6">
    <source>
        <dbReference type="PROSITE" id="PS50110"/>
    </source>
</evidence>
<dbReference type="EMBL" id="JBHTAI010000012">
    <property type="protein sequence ID" value="MFC7150822.1"/>
    <property type="molecule type" value="Genomic_DNA"/>
</dbReference>
<dbReference type="InterPro" id="IPR018060">
    <property type="entry name" value="HTH_AraC"/>
</dbReference>
<organism evidence="7 8">
    <name type="scientific">Cohnella cellulosilytica</name>
    <dbReference type="NCBI Taxonomy" id="986710"/>
    <lineage>
        <taxon>Bacteria</taxon>
        <taxon>Bacillati</taxon>
        <taxon>Bacillota</taxon>
        <taxon>Bacilli</taxon>
        <taxon>Bacillales</taxon>
        <taxon>Paenibacillaceae</taxon>
        <taxon>Cohnella</taxon>
    </lineage>
</organism>
<accession>A0ABW2FH07</accession>
<proteinExistence type="predicted"/>
<dbReference type="InterPro" id="IPR041522">
    <property type="entry name" value="CdaR_GGDEF"/>
</dbReference>
<dbReference type="SMART" id="SM00448">
    <property type="entry name" value="REC"/>
    <property type="match status" value="1"/>
</dbReference>
<dbReference type="InterPro" id="IPR001789">
    <property type="entry name" value="Sig_transdc_resp-reg_receiver"/>
</dbReference>
<keyword evidence="1" id="KW-0805">Transcription regulation</keyword>
<dbReference type="Pfam" id="PF12833">
    <property type="entry name" value="HTH_18"/>
    <property type="match status" value="1"/>
</dbReference>
<evidence type="ECO:0000256" key="4">
    <source>
        <dbReference type="PROSITE-ProRule" id="PRU00169"/>
    </source>
</evidence>
<dbReference type="SUPFAM" id="SSF52172">
    <property type="entry name" value="CheY-like"/>
    <property type="match status" value="1"/>
</dbReference>
<feature type="domain" description="Response regulatory" evidence="6">
    <location>
        <begin position="3"/>
        <end position="120"/>
    </location>
</feature>